<dbReference type="InterPro" id="IPR001597">
    <property type="entry name" value="ArAA_b-elim_lyase/Thr_aldolase"/>
</dbReference>
<organism evidence="10 11">
    <name type="scientific">Romboutsia faecis</name>
    <dbReference type="NCBI Taxonomy" id="2764597"/>
    <lineage>
        <taxon>Bacteria</taxon>
        <taxon>Bacillati</taxon>
        <taxon>Bacillota</taxon>
        <taxon>Clostridia</taxon>
        <taxon>Peptostreptococcales</taxon>
        <taxon>Peptostreptococcaceae</taxon>
        <taxon>Romboutsia</taxon>
    </lineage>
</organism>
<dbReference type="RefSeq" id="WP_153972895.1">
    <property type="nucleotide sequence ID" value="NZ_JACRWE010000001.1"/>
</dbReference>
<evidence type="ECO:0000256" key="1">
    <source>
        <dbReference type="ARBA" id="ARBA00001933"/>
    </source>
</evidence>
<dbReference type="Pfam" id="PF01212">
    <property type="entry name" value="Beta_elim_lyase"/>
    <property type="match status" value="1"/>
</dbReference>
<dbReference type="Gene3D" id="3.40.640.10">
    <property type="entry name" value="Type I PLP-dependent aspartate aminotransferase-like (Major domain)"/>
    <property type="match status" value="1"/>
</dbReference>
<comment type="cofactor">
    <cofactor evidence="1 8">
        <name>pyridoxal 5'-phosphate</name>
        <dbReference type="ChEBI" id="CHEBI:597326"/>
    </cofactor>
</comment>
<keyword evidence="5 8" id="KW-0823">Tryptophan catabolism</keyword>
<evidence type="ECO:0000259" key="9">
    <source>
        <dbReference type="Pfam" id="PF01212"/>
    </source>
</evidence>
<dbReference type="PIRSF" id="PIRSF001386">
    <property type="entry name" value="Trpase"/>
    <property type="match status" value="1"/>
</dbReference>
<sequence length="467" mass="52222">MSKKYVAEPFKIKMVEPLRMTTKEERIEKIKEANYNLFALRAEDVYIDLLTDSGTGAMSSNQWAGLMLGDESYSGASSFFKLVESAKDVFGYEYIQPVHQGRAAEKVVMPLLLGEGKVAISNMHFDTTRAHVELTGAKAIDNVVAEALDTTTFAPFKGNMDIEKMEKLISEYGSENVGAIIMTVTNNTAGGQPVSMSNMRDVYAIAQKNNIKVVIDAARYAENAYFIKTREEGYQDKSIKEIVREMFSYGDLLTMSSKKDAIVNMGGLIAIKNDEEMYNDVKARTIPFEGFVSYGGLAGRDLEALAIGLQEGIDYDYLNYRIGQMEYIGSRLEEAGISFQSPVGGHAVFVDAKKVLPHIPYYQYPAQALAVELYIEAGIRSCDIGSYMLDNDPVTGEQREAELELTRLAIPRRVYTQAHLDVVCDAIIAIKERADEIRGYEITWQPKVLRHFTSKLRPVERVEELAK</sequence>
<evidence type="ECO:0000256" key="2">
    <source>
        <dbReference type="ARBA" id="ARBA00004662"/>
    </source>
</evidence>
<dbReference type="InterPro" id="IPR015422">
    <property type="entry name" value="PyrdxlP-dep_Trfase_small"/>
</dbReference>
<gene>
    <name evidence="8" type="primary">tnaA</name>
    <name evidence="10" type="ORF">H8923_00345</name>
</gene>
<keyword evidence="4 8" id="KW-0663">Pyridoxal phosphate</keyword>
<dbReference type="InterPro" id="IPR015421">
    <property type="entry name" value="PyrdxlP-dep_Trfase_major"/>
</dbReference>
<feature type="modified residue" description="N6-(pyridoxal phosphate)lysine" evidence="8">
    <location>
        <position position="259"/>
    </location>
</feature>
<dbReference type="InterPro" id="IPR011166">
    <property type="entry name" value="Beta-eliminating_lyase"/>
</dbReference>
<comment type="subunit">
    <text evidence="8">Homotetramer.</text>
</comment>
<evidence type="ECO:0000313" key="10">
    <source>
        <dbReference type="EMBL" id="MBC5995194.1"/>
    </source>
</evidence>
<dbReference type="Gene3D" id="3.90.1150.10">
    <property type="entry name" value="Aspartate Aminotransferase, domain 1"/>
    <property type="match status" value="1"/>
</dbReference>
<evidence type="ECO:0000256" key="7">
    <source>
        <dbReference type="ARBA" id="ARBA00047962"/>
    </source>
</evidence>
<proteinExistence type="inferred from homology"/>
<keyword evidence="6 8" id="KW-0456">Lyase</keyword>
<feature type="domain" description="Aromatic amino acid beta-eliminating lyase/threonine aldolase" evidence="9">
    <location>
        <begin position="48"/>
        <end position="423"/>
    </location>
</feature>
<dbReference type="EC" id="4.1.99.1" evidence="8"/>
<comment type="caution">
    <text evidence="10">The sequence shown here is derived from an EMBL/GenBank/DDBJ whole genome shotgun (WGS) entry which is preliminary data.</text>
</comment>
<evidence type="ECO:0000313" key="11">
    <source>
        <dbReference type="Proteomes" id="UP000609849"/>
    </source>
</evidence>
<evidence type="ECO:0000256" key="5">
    <source>
        <dbReference type="ARBA" id="ARBA00023079"/>
    </source>
</evidence>
<dbReference type="SUPFAM" id="SSF53383">
    <property type="entry name" value="PLP-dependent transferases"/>
    <property type="match status" value="1"/>
</dbReference>
<evidence type="ECO:0000256" key="4">
    <source>
        <dbReference type="ARBA" id="ARBA00022898"/>
    </source>
</evidence>
<dbReference type="HAMAP" id="MF_00544">
    <property type="entry name" value="Tryptophanase"/>
    <property type="match status" value="1"/>
</dbReference>
<comment type="pathway">
    <text evidence="2 8">Amino-acid degradation; L-tryptophan degradation via pyruvate pathway; indole and pyruvate from L-tryptophan: step 1/1.</text>
</comment>
<dbReference type="PANTHER" id="PTHR32325">
    <property type="entry name" value="BETA-ELIMINATING LYASE-LIKE PROTEIN-RELATED"/>
    <property type="match status" value="1"/>
</dbReference>
<accession>A0ABR7JJW7</accession>
<dbReference type="InterPro" id="IPR015424">
    <property type="entry name" value="PyrdxlP-dep_Trfase"/>
</dbReference>
<reference evidence="10 11" key="1">
    <citation type="submission" date="2020-08" db="EMBL/GenBank/DDBJ databases">
        <authorList>
            <person name="Liu C."/>
            <person name="Sun Q."/>
        </authorList>
    </citation>
    <scope>NUCLEOTIDE SEQUENCE [LARGE SCALE GENOMIC DNA]</scope>
    <source>
        <strain evidence="10 11">NSJ-18</strain>
    </source>
</reference>
<protein>
    <recommendedName>
        <fullName evidence="8">Tryptophanase</fullName>
        <ecNumber evidence="8">4.1.99.1</ecNumber>
    </recommendedName>
    <alternativeName>
        <fullName evidence="8">L-tryptophan indole-lyase</fullName>
        <shortName evidence="8">TNase</shortName>
    </alternativeName>
</protein>
<keyword evidence="11" id="KW-1185">Reference proteome</keyword>
<evidence type="ECO:0000256" key="6">
    <source>
        <dbReference type="ARBA" id="ARBA00023239"/>
    </source>
</evidence>
<dbReference type="PANTHER" id="PTHR32325:SF4">
    <property type="entry name" value="TRYPTOPHANASE"/>
    <property type="match status" value="1"/>
</dbReference>
<comment type="catalytic activity">
    <reaction evidence="7 8">
        <text>L-tryptophan + H2O = indole + pyruvate + NH4(+)</text>
        <dbReference type="Rhea" id="RHEA:19553"/>
        <dbReference type="ChEBI" id="CHEBI:15361"/>
        <dbReference type="ChEBI" id="CHEBI:15377"/>
        <dbReference type="ChEBI" id="CHEBI:16881"/>
        <dbReference type="ChEBI" id="CHEBI:28938"/>
        <dbReference type="ChEBI" id="CHEBI:57912"/>
        <dbReference type="EC" id="4.1.99.1"/>
    </reaction>
</comment>
<evidence type="ECO:0000256" key="8">
    <source>
        <dbReference type="HAMAP-Rule" id="MF_00544"/>
    </source>
</evidence>
<dbReference type="NCBIfam" id="NF009709">
    <property type="entry name" value="PRK13238.1"/>
    <property type="match status" value="1"/>
</dbReference>
<name>A0ABR7JJW7_9FIRM</name>
<dbReference type="InterPro" id="IPR013440">
    <property type="entry name" value="TNase"/>
</dbReference>
<dbReference type="EMBL" id="JACRWE010000001">
    <property type="protein sequence ID" value="MBC5995194.1"/>
    <property type="molecule type" value="Genomic_DNA"/>
</dbReference>
<comment type="similarity">
    <text evidence="3 8">Belongs to the beta-eliminating lyase family.</text>
</comment>
<evidence type="ECO:0000256" key="3">
    <source>
        <dbReference type="ARBA" id="ARBA00009721"/>
    </source>
</evidence>
<dbReference type="Proteomes" id="UP000609849">
    <property type="component" value="Unassembled WGS sequence"/>
</dbReference>